<feature type="domain" description="DUF2249" evidence="1">
    <location>
        <begin position="12"/>
        <end position="77"/>
    </location>
</feature>
<keyword evidence="3" id="KW-1185">Reference proteome</keyword>
<gene>
    <name evidence="2" type="ORF">ACFQPE_16390</name>
</gene>
<reference evidence="2 3" key="1">
    <citation type="journal article" date="2019" name="Int. J. Syst. Evol. Microbiol.">
        <title>The Global Catalogue of Microorganisms (GCM) 10K type strain sequencing project: providing services to taxonomists for standard genome sequencing and annotation.</title>
        <authorList>
            <consortium name="The Broad Institute Genomics Platform"/>
            <consortium name="The Broad Institute Genome Sequencing Center for Infectious Disease"/>
            <person name="Wu L."/>
            <person name="Ma J."/>
        </authorList>
    </citation>
    <scope>NUCLEOTIDE SEQUENCE [LARGE SCALE GENOMIC DNA]</scope>
    <source>
        <strain evidence="2 3">PSR21</strain>
    </source>
</reference>
<dbReference type="GeneID" id="79317463"/>
<dbReference type="Proteomes" id="UP001596547">
    <property type="component" value="Unassembled WGS sequence"/>
</dbReference>
<evidence type="ECO:0000313" key="2">
    <source>
        <dbReference type="EMBL" id="MFC7318359.1"/>
    </source>
</evidence>
<comment type="caution">
    <text evidence="2">The sequence shown here is derived from an EMBL/GenBank/DDBJ whole genome shotgun (WGS) entry which is preliminary data.</text>
</comment>
<name>A0ABD6ACM6_9EURY</name>
<proteinExistence type="predicted"/>
<dbReference type="Pfam" id="PF10006">
    <property type="entry name" value="DUF2249"/>
    <property type="match status" value="1"/>
</dbReference>
<sequence length="78" mass="8434">MSTEPVDGGVRELDVREIDGEPFGAIVTALDALAEGDALVLVNSFEPEPLYAVLKQRGFAYETTRGAEGEWRVSITHA</sequence>
<dbReference type="EMBL" id="JBHTBF010000003">
    <property type="protein sequence ID" value="MFC7318359.1"/>
    <property type="molecule type" value="Genomic_DNA"/>
</dbReference>
<dbReference type="AlphaFoldDB" id="A0ABD6ACM6"/>
<evidence type="ECO:0000259" key="1">
    <source>
        <dbReference type="Pfam" id="PF10006"/>
    </source>
</evidence>
<evidence type="ECO:0000313" key="3">
    <source>
        <dbReference type="Proteomes" id="UP001596547"/>
    </source>
</evidence>
<dbReference type="InterPro" id="IPR018720">
    <property type="entry name" value="DUF2249"/>
</dbReference>
<organism evidence="2 3">
    <name type="scientific">Halomarina halobia</name>
    <dbReference type="NCBI Taxonomy" id="3033386"/>
    <lineage>
        <taxon>Archaea</taxon>
        <taxon>Methanobacteriati</taxon>
        <taxon>Methanobacteriota</taxon>
        <taxon>Stenosarchaea group</taxon>
        <taxon>Halobacteria</taxon>
        <taxon>Halobacteriales</taxon>
        <taxon>Natronomonadaceae</taxon>
        <taxon>Halomarina</taxon>
    </lineage>
</organism>
<dbReference type="RefSeq" id="WP_276305849.1">
    <property type="nucleotide sequence ID" value="NZ_CP119993.1"/>
</dbReference>
<accession>A0ABD6ACM6</accession>
<protein>
    <submittedName>
        <fullName evidence="2">DUF2249 domain-containing protein</fullName>
    </submittedName>
</protein>